<feature type="transmembrane region" description="Helical" evidence="6">
    <location>
        <begin position="56"/>
        <end position="84"/>
    </location>
</feature>
<evidence type="ECO:0000256" key="1">
    <source>
        <dbReference type="ARBA" id="ARBA00004141"/>
    </source>
</evidence>
<feature type="transmembrane region" description="Helical" evidence="6">
    <location>
        <begin position="208"/>
        <end position="228"/>
    </location>
</feature>
<evidence type="ECO:0000313" key="8">
    <source>
        <dbReference type="Proteomes" id="UP000000788"/>
    </source>
</evidence>
<dbReference type="PANTHER" id="PTHR13353:SF5">
    <property type="entry name" value="TRANSMEMBRANE PROTEIN 19"/>
    <property type="match status" value="1"/>
</dbReference>
<dbReference type="InterPro" id="IPR002794">
    <property type="entry name" value="DUF92_TMEM19"/>
</dbReference>
<dbReference type="GO" id="GO:0016020">
    <property type="term" value="C:membrane"/>
    <property type="evidence" value="ECO:0007669"/>
    <property type="project" value="UniProtKB-SubCell"/>
</dbReference>
<comment type="similarity">
    <text evidence="2">Belongs to the TMEM19 family.</text>
</comment>
<dbReference type="KEGG" id="pmj:P9211_07821"/>
<dbReference type="RefSeq" id="WP_012195335.1">
    <property type="nucleotide sequence ID" value="NC_009976.1"/>
</dbReference>
<dbReference type="Proteomes" id="UP000000788">
    <property type="component" value="Chromosome"/>
</dbReference>
<dbReference type="STRING" id="93059.P9211_07821"/>
<comment type="subcellular location">
    <subcellularLocation>
        <location evidence="1">Membrane</location>
        <topology evidence="1">Multi-pass membrane protein</topology>
    </subcellularLocation>
</comment>
<evidence type="ECO:0000256" key="3">
    <source>
        <dbReference type="ARBA" id="ARBA00022692"/>
    </source>
</evidence>
<evidence type="ECO:0000256" key="5">
    <source>
        <dbReference type="ARBA" id="ARBA00023136"/>
    </source>
</evidence>
<proteinExistence type="inferred from homology"/>
<dbReference type="Pfam" id="PF01940">
    <property type="entry name" value="DUF92"/>
    <property type="match status" value="1"/>
</dbReference>
<keyword evidence="8" id="KW-1185">Reference proteome</keyword>
<gene>
    <name evidence="7" type="ordered locus">P9211_07821</name>
</gene>
<dbReference type="HOGENOM" id="CLU_036918_0_1_3"/>
<dbReference type="eggNOG" id="COG1836">
    <property type="taxonomic scope" value="Bacteria"/>
</dbReference>
<evidence type="ECO:0000256" key="2">
    <source>
        <dbReference type="ARBA" id="ARBA00009012"/>
    </source>
</evidence>
<accession>A9BA51</accession>
<feature type="transmembrane region" description="Helical" evidence="6">
    <location>
        <begin position="240"/>
        <end position="260"/>
    </location>
</feature>
<evidence type="ECO:0000256" key="6">
    <source>
        <dbReference type="SAM" id="Phobius"/>
    </source>
</evidence>
<evidence type="ECO:0000256" key="4">
    <source>
        <dbReference type="ARBA" id="ARBA00022989"/>
    </source>
</evidence>
<protein>
    <submittedName>
        <fullName evidence="7">Predicted membrane protein</fullName>
    </submittedName>
</protein>
<dbReference type="EMBL" id="CP000878">
    <property type="protein sequence ID" value="ABX08713.1"/>
    <property type="molecule type" value="Genomic_DNA"/>
</dbReference>
<keyword evidence="4 6" id="KW-1133">Transmembrane helix</keyword>
<dbReference type="NCBIfam" id="TIGR00297">
    <property type="entry name" value="TIGR00297 family protein"/>
    <property type="match status" value="1"/>
</dbReference>
<feature type="transmembrane region" description="Helical" evidence="6">
    <location>
        <begin position="176"/>
        <end position="202"/>
    </location>
</feature>
<keyword evidence="3 6" id="KW-0812">Transmembrane</keyword>
<feature type="transmembrane region" description="Helical" evidence="6">
    <location>
        <begin position="7"/>
        <end position="36"/>
    </location>
</feature>
<evidence type="ECO:0000313" key="7">
    <source>
        <dbReference type="EMBL" id="ABX08713.1"/>
    </source>
</evidence>
<sequence length="263" mass="28591">MRRLIDWFFYLLAFSTLSPNEWLIALFLNTLLITLAQRLPILTKLGWFHAGALGTILWGCLGWKGWLSVVIYLFLGSLVTKIGYTYKKSKGIAEARGGSRGPENVWGSAATGAFLAVLLKIFEGAGPHLELLCIGFAASFAAKLADTFGSEIGKRWGRRPLLITTFKRVPAGTDGAISIAGTFASLVGSLLMTSVMSLLSFIPNGYGFLIVVISAFLATIAESFLGALVQFRFRWLTNELVNSIQTSFAASIAILLAYTVKTY</sequence>
<dbReference type="AlphaFoldDB" id="A9BA51"/>
<name>A9BA51_PROM4</name>
<keyword evidence="5 6" id="KW-0472">Membrane</keyword>
<reference evidence="7 8" key="1">
    <citation type="journal article" date="2007" name="PLoS Genet.">
        <title>Patterns and implications of gene gain and loss in the evolution of Prochlorococcus.</title>
        <authorList>
            <person name="Kettler G.C."/>
            <person name="Martiny A.C."/>
            <person name="Huang K."/>
            <person name="Zucker J."/>
            <person name="Coleman M.L."/>
            <person name="Rodrigue S."/>
            <person name="Chen F."/>
            <person name="Lapidus A."/>
            <person name="Ferriera S."/>
            <person name="Johnson J."/>
            <person name="Steglich C."/>
            <person name="Church G.M."/>
            <person name="Richardson P."/>
            <person name="Chisholm S.W."/>
        </authorList>
    </citation>
    <scope>NUCLEOTIDE SEQUENCE [LARGE SCALE GENOMIC DNA]</scope>
    <source>
        <strain evidence="8">MIT 9211</strain>
    </source>
</reference>
<organism evidence="7 8">
    <name type="scientific">Prochlorococcus marinus (strain MIT 9211)</name>
    <dbReference type="NCBI Taxonomy" id="93059"/>
    <lineage>
        <taxon>Bacteria</taxon>
        <taxon>Bacillati</taxon>
        <taxon>Cyanobacteriota</taxon>
        <taxon>Cyanophyceae</taxon>
        <taxon>Synechococcales</taxon>
        <taxon>Prochlorococcaceae</taxon>
        <taxon>Prochlorococcus</taxon>
    </lineage>
</organism>
<dbReference type="PANTHER" id="PTHR13353">
    <property type="entry name" value="TRANSMEMBRANE PROTEIN 19"/>
    <property type="match status" value="1"/>
</dbReference>